<dbReference type="Pfam" id="PF14559">
    <property type="entry name" value="TPR_19"/>
    <property type="match status" value="1"/>
</dbReference>
<accession>A0A0W0Z7V8</accession>
<evidence type="ECO:0000313" key="9">
    <source>
        <dbReference type="Proteomes" id="UP000054877"/>
    </source>
</evidence>
<comment type="cofactor">
    <cofactor evidence="1">
        <name>Zn(2+)</name>
        <dbReference type="ChEBI" id="CHEBI:29105"/>
    </cofactor>
</comment>
<dbReference type="Proteomes" id="UP000054877">
    <property type="component" value="Unassembled WGS sequence"/>
</dbReference>
<organism evidence="8 9">
    <name type="scientific">Legionella spiritensis</name>
    <dbReference type="NCBI Taxonomy" id="452"/>
    <lineage>
        <taxon>Bacteria</taxon>
        <taxon>Pseudomonadati</taxon>
        <taxon>Pseudomonadota</taxon>
        <taxon>Gammaproteobacteria</taxon>
        <taxon>Legionellales</taxon>
        <taxon>Legionellaceae</taxon>
        <taxon>Legionella</taxon>
    </lineage>
</organism>
<dbReference type="PANTHER" id="PTHR22726:SF1">
    <property type="entry name" value="METALLOENDOPEPTIDASE OMA1, MITOCHONDRIAL"/>
    <property type="match status" value="1"/>
</dbReference>
<dbReference type="PANTHER" id="PTHR22726">
    <property type="entry name" value="METALLOENDOPEPTIDASE OMA1"/>
    <property type="match status" value="1"/>
</dbReference>
<dbReference type="GO" id="GO:0051603">
    <property type="term" value="P:proteolysis involved in protein catabolic process"/>
    <property type="evidence" value="ECO:0007669"/>
    <property type="project" value="TreeGrafter"/>
</dbReference>
<evidence type="ECO:0000259" key="7">
    <source>
        <dbReference type="Pfam" id="PF01435"/>
    </source>
</evidence>
<sequence length="480" mass="54356">MIRGSIRCYASFLKTRLKTMTRHGFILFVIGAYLLAGSAYAYNPYSTKELEELEKQFIELINQSDSVVRQPLAKQYINHLGKRLAQFEQMPTPYFFIVKSNEINAFAGPGGYIGINTQLILATDNEDELAAVMAHEIAHVRLHHLYSMIQHQKQMRIPMLASLLASIALGIINPTLASGAMMASLNGFAQDSINFTRSNEKQADRIGINMLIKSGLNPRGMAAFFKKMQSNSRYYYTANIPAILRTHPLDEDRIAEAENRSSRLKKRHYPDSPDYRLFKELIRNTAVENSKQLLDYYQKECRRTNGDTACRYGHALALMHINQFKEAQSLLGSLLGKDTENVYFQLAMAEAETGNKQFDAAMQRLQNLQTNYPENYAVIMISAQGFLVAGQPDKAVGTLLRGFRQFKHDLPLCETLAQAQSAARLKSYAYFTQSQCYLLQGRSREALRQLQVAGKLAGKDHYLQARIAAMIEEVKFQSDR</sequence>
<dbReference type="AlphaFoldDB" id="A0A0W0Z7V8"/>
<evidence type="ECO:0000256" key="4">
    <source>
        <dbReference type="ARBA" id="ARBA00022801"/>
    </source>
</evidence>
<dbReference type="InterPro" id="IPR051156">
    <property type="entry name" value="Mito/Outer_Membr_Metalloprot"/>
</dbReference>
<keyword evidence="3" id="KW-0479">Metal-binding</keyword>
<proteinExistence type="predicted"/>
<dbReference type="Pfam" id="PF01435">
    <property type="entry name" value="Peptidase_M48"/>
    <property type="match status" value="1"/>
</dbReference>
<keyword evidence="4" id="KW-0378">Hydrolase</keyword>
<dbReference type="PATRIC" id="fig|452.5.peg.1102"/>
<dbReference type="STRING" id="452.Lspi_1005"/>
<keyword evidence="2 8" id="KW-0645">Protease</keyword>
<comment type="caution">
    <text evidence="8">The sequence shown here is derived from an EMBL/GenBank/DDBJ whole genome shotgun (WGS) entry which is preliminary data.</text>
</comment>
<keyword evidence="6" id="KW-0482">Metalloprotease</keyword>
<evidence type="ECO:0000313" key="8">
    <source>
        <dbReference type="EMBL" id="KTD64838.1"/>
    </source>
</evidence>
<protein>
    <submittedName>
        <fullName evidence="8">Zn-dependent protease</fullName>
    </submittedName>
</protein>
<dbReference type="InterPro" id="IPR011990">
    <property type="entry name" value="TPR-like_helical_dom_sf"/>
</dbReference>
<dbReference type="InterPro" id="IPR001915">
    <property type="entry name" value="Peptidase_M48"/>
</dbReference>
<keyword evidence="5" id="KW-0862">Zinc</keyword>
<dbReference type="GO" id="GO:0016020">
    <property type="term" value="C:membrane"/>
    <property type="evidence" value="ECO:0007669"/>
    <property type="project" value="TreeGrafter"/>
</dbReference>
<dbReference type="Gene3D" id="1.25.40.10">
    <property type="entry name" value="Tetratricopeptide repeat domain"/>
    <property type="match status" value="1"/>
</dbReference>
<gene>
    <name evidence="8" type="ORF">Lspi_1005</name>
</gene>
<evidence type="ECO:0000256" key="6">
    <source>
        <dbReference type="ARBA" id="ARBA00023049"/>
    </source>
</evidence>
<keyword evidence="9" id="KW-1185">Reference proteome</keyword>
<dbReference type="Gene3D" id="3.30.2010.10">
    <property type="entry name" value="Metalloproteases ('zincins'), catalytic domain"/>
    <property type="match status" value="1"/>
</dbReference>
<dbReference type="GO" id="GO:0004222">
    <property type="term" value="F:metalloendopeptidase activity"/>
    <property type="evidence" value="ECO:0007669"/>
    <property type="project" value="InterPro"/>
</dbReference>
<dbReference type="GO" id="GO:0046872">
    <property type="term" value="F:metal ion binding"/>
    <property type="evidence" value="ECO:0007669"/>
    <property type="project" value="UniProtKB-KW"/>
</dbReference>
<evidence type="ECO:0000256" key="1">
    <source>
        <dbReference type="ARBA" id="ARBA00001947"/>
    </source>
</evidence>
<reference evidence="8 9" key="1">
    <citation type="submission" date="2015-11" db="EMBL/GenBank/DDBJ databases">
        <title>Genomic analysis of 38 Legionella species identifies large and diverse effector repertoires.</title>
        <authorList>
            <person name="Burstein D."/>
            <person name="Amaro F."/>
            <person name="Zusman T."/>
            <person name="Lifshitz Z."/>
            <person name="Cohen O."/>
            <person name="Gilbert J.A."/>
            <person name="Pupko T."/>
            <person name="Shuman H.A."/>
            <person name="Segal G."/>
        </authorList>
    </citation>
    <scope>NUCLEOTIDE SEQUENCE [LARGE SCALE GENOMIC DNA]</scope>
    <source>
        <strain evidence="8 9">Mt.St.Helens-9</strain>
    </source>
</reference>
<dbReference type="EMBL" id="LNYX01000012">
    <property type="protein sequence ID" value="KTD64838.1"/>
    <property type="molecule type" value="Genomic_DNA"/>
</dbReference>
<name>A0A0W0Z7V8_LEGSP</name>
<dbReference type="SUPFAM" id="SSF48452">
    <property type="entry name" value="TPR-like"/>
    <property type="match status" value="1"/>
</dbReference>
<evidence type="ECO:0000256" key="3">
    <source>
        <dbReference type="ARBA" id="ARBA00022723"/>
    </source>
</evidence>
<evidence type="ECO:0000256" key="2">
    <source>
        <dbReference type="ARBA" id="ARBA00022670"/>
    </source>
</evidence>
<evidence type="ECO:0000256" key="5">
    <source>
        <dbReference type="ARBA" id="ARBA00022833"/>
    </source>
</evidence>
<feature type="domain" description="Peptidase M48" evidence="7">
    <location>
        <begin position="72"/>
        <end position="260"/>
    </location>
</feature>
<dbReference type="OrthoDB" id="9810445at2"/>